<dbReference type="GO" id="GO:0034388">
    <property type="term" value="C:Pwp2p-containing subcomplex of 90S preribosome"/>
    <property type="evidence" value="ECO:0007669"/>
    <property type="project" value="TreeGrafter"/>
</dbReference>
<evidence type="ECO:0000256" key="4">
    <source>
        <dbReference type="ARBA" id="ARBA00022737"/>
    </source>
</evidence>
<keyword evidence="9" id="KW-1185">Reference proteome</keyword>
<reference evidence="8 9" key="1">
    <citation type="submission" date="2017-07" db="EMBL/GenBank/DDBJ databases">
        <authorList>
            <person name="Talla V."/>
            <person name="Backstrom N."/>
        </authorList>
    </citation>
    <scope>NUCLEOTIDE SEQUENCE [LARGE SCALE GENOMIC DNA]</scope>
</reference>
<dbReference type="AlphaFoldDB" id="A0A5E4QF62"/>
<evidence type="ECO:0000313" key="8">
    <source>
        <dbReference type="EMBL" id="VVC96344.1"/>
    </source>
</evidence>
<dbReference type="Proteomes" id="UP000324832">
    <property type="component" value="Unassembled WGS sequence"/>
</dbReference>
<feature type="non-terminal residue" evidence="8">
    <location>
        <position position="564"/>
    </location>
</feature>
<dbReference type="PANTHER" id="PTHR23271:SF1">
    <property type="entry name" value="U3 SMALL NUCLEOLAR RNA-ASSOCIATED PROTEIN 6 HOMOLOG"/>
    <property type="match status" value="1"/>
</dbReference>
<feature type="domain" description="U3 small nucleolar RNA-associated protein 6 homolog C-terminal" evidence="7">
    <location>
        <begin position="293"/>
        <end position="546"/>
    </location>
</feature>
<dbReference type="InterPro" id="IPR003107">
    <property type="entry name" value="HAT"/>
</dbReference>
<feature type="domain" description="U3 small nucleolar RNA-associated protein 6 N-terminal" evidence="6">
    <location>
        <begin position="9"/>
        <end position="91"/>
    </location>
</feature>
<evidence type="ECO:0000256" key="5">
    <source>
        <dbReference type="ARBA" id="ARBA00023242"/>
    </source>
</evidence>
<dbReference type="SMART" id="SM00386">
    <property type="entry name" value="HAT"/>
    <property type="match status" value="5"/>
</dbReference>
<dbReference type="GO" id="GO:0030515">
    <property type="term" value="F:snoRNA binding"/>
    <property type="evidence" value="ECO:0007669"/>
    <property type="project" value="InterPro"/>
</dbReference>
<dbReference type="PANTHER" id="PTHR23271">
    <property type="entry name" value="HEPATOCELLULAR CARCINOMA-ASSOCIATED ANTIGEN 66"/>
    <property type="match status" value="1"/>
</dbReference>
<evidence type="ECO:0000259" key="7">
    <source>
        <dbReference type="Pfam" id="PF24892"/>
    </source>
</evidence>
<keyword evidence="3" id="KW-0698">rRNA processing</keyword>
<evidence type="ECO:0008006" key="10">
    <source>
        <dbReference type="Google" id="ProtNLM"/>
    </source>
</evidence>
<evidence type="ECO:0000313" key="9">
    <source>
        <dbReference type="Proteomes" id="UP000324832"/>
    </source>
</evidence>
<keyword evidence="4" id="KW-0677">Repeat</keyword>
<dbReference type="InterPro" id="IPR011990">
    <property type="entry name" value="TPR-like_helical_dom_sf"/>
</dbReference>
<name>A0A5E4QF62_9NEOP</name>
<sequence>MAELVNQRIEATINELEQMRRTELYDDEELREIARKRKEFEYRIQRRLKEKDDYVQYIAYELALLEDITYRRKQIKMHEKLKDIEYAIAKRLNKVFKQFIMRYQDDVEIYFEYIKFCKAVKFDFAAAAIIGQMLQIHGDKPKTWLLASLYETKVKNSIETSRSFLLKGIHRHPESEELYRNLFEVELKLAFSAETDDEKDKCIKRAEVVWRNGVKNIPDLKFLFQICDIALTYDNETVMKSLKEEIWSKRDNKDVWSYIAMKELQGFHWEQIDDTIDTNHLNFSKELNNFVVLHEKALEQFPDEKLCTEYIHKLLGLNDSICTDLQKIAVVKRAWEHGHANGLLTNDMYSFGFTFLRLEDELTTDEFMQILDTALVKNPKSRVLWEEKLLLSKDNENKMLSILQDADKTLRGEDLIYLWNFMLDNIKSNVVFRSCYKKFQACENAIALSLKPKLLQKLYEHNGLKTAREVYENFVRTPPTQKELHKVMINIELAQEKPSLKHARKYYECLVHHHGSDHVDVWLEYISFETNMGNVSAIASIHRRAIAQLKKDIVDDFIKAQAIT</sequence>
<keyword evidence="5" id="KW-0539">Nucleus</keyword>
<dbReference type="InterPro" id="IPR055347">
    <property type="entry name" value="UTP6_N"/>
</dbReference>
<comment type="similarity">
    <text evidence="2">Belongs to the UTP6 family.</text>
</comment>
<dbReference type="Gene3D" id="1.25.40.10">
    <property type="entry name" value="Tetratricopeptide repeat domain"/>
    <property type="match status" value="2"/>
</dbReference>
<evidence type="ECO:0000256" key="2">
    <source>
        <dbReference type="ARBA" id="ARBA00010734"/>
    </source>
</evidence>
<protein>
    <recommendedName>
        <fullName evidence="10">U3 small nucleolar RNA-associated protein 6 homolog</fullName>
    </recommendedName>
</protein>
<dbReference type="SUPFAM" id="SSF48452">
    <property type="entry name" value="TPR-like"/>
    <property type="match status" value="1"/>
</dbReference>
<dbReference type="GO" id="GO:0032040">
    <property type="term" value="C:small-subunit processome"/>
    <property type="evidence" value="ECO:0007669"/>
    <property type="project" value="TreeGrafter"/>
</dbReference>
<dbReference type="Pfam" id="PF08640">
    <property type="entry name" value="U3_assoc_6"/>
    <property type="match status" value="1"/>
</dbReference>
<proteinExistence type="inferred from homology"/>
<accession>A0A5E4QF62</accession>
<organism evidence="8 9">
    <name type="scientific">Leptidea sinapis</name>
    <dbReference type="NCBI Taxonomy" id="189913"/>
    <lineage>
        <taxon>Eukaryota</taxon>
        <taxon>Metazoa</taxon>
        <taxon>Ecdysozoa</taxon>
        <taxon>Arthropoda</taxon>
        <taxon>Hexapoda</taxon>
        <taxon>Insecta</taxon>
        <taxon>Pterygota</taxon>
        <taxon>Neoptera</taxon>
        <taxon>Endopterygota</taxon>
        <taxon>Lepidoptera</taxon>
        <taxon>Glossata</taxon>
        <taxon>Ditrysia</taxon>
        <taxon>Papilionoidea</taxon>
        <taxon>Pieridae</taxon>
        <taxon>Dismorphiinae</taxon>
        <taxon>Leptidea</taxon>
    </lineage>
</organism>
<evidence type="ECO:0000259" key="6">
    <source>
        <dbReference type="Pfam" id="PF08640"/>
    </source>
</evidence>
<evidence type="ECO:0000256" key="3">
    <source>
        <dbReference type="ARBA" id="ARBA00022552"/>
    </source>
</evidence>
<dbReference type="EMBL" id="FZQP02002669">
    <property type="protein sequence ID" value="VVC96344.1"/>
    <property type="molecule type" value="Genomic_DNA"/>
</dbReference>
<dbReference type="InterPro" id="IPR013949">
    <property type="entry name" value="Utp6"/>
</dbReference>
<dbReference type="Pfam" id="PF24892">
    <property type="entry name" value="UTP6_C"/>
    <property type="match status" value="1"/>
</dbReference>
<comment type="subcellular location">
    <subcellularLocation>
        <location evidence="1">Nucleus</location>
        <location evidence="1">Nucleolus</location>
    </subcellularLocation>
</comment>
<dbReference type="GO" id="GO:0000462">
    <property type="term" value="P:maturation of SSU-rRNA from tricistronic rRNA transcript (SSU-rRNA, 5.8S rRNA, LSU-rRNA)"/>
    <property type="evidence" value="ECO:0007669"/>
    <property type="project" value="InterPro"/>
</dbReference>
<dbReference type="InterPro" id="IPR056907">
    <property type="entry name" value="UTP6_C"/>
</dbReference>
<evidence type="ECO:0000256" key="1">
    <source>
        <dbReference type="ARBA" id="ARBA00004604"/>
    </source>
</evidence>
<gene>
    <name evidence="8" type="ORF">LSINAPIS_LOCUS7870</name>
</gene>